<evidence type="ECO:0000259" key="1">
    <source>
        <dbReference type="PROSITE" id="PS50206"/>
    </source>
</evidence>
<dbReference type="SUPFAM" id="SSF52821">
    <property type="entry name" value="Rhodanese/Cell cycle control phosphatase"/>
    <property type="match status" value="1"/>
</dbReference>
<dbReference type="OrthoDB" id="4828183at2"/>
<protein>
    <submittedName>
        <fullName evidence="2">Rhodanese-related sulfurtransferase</fullName>
    </submittedName>
</protein>
<dbReference type="SMART" id="SM00450">
    <property type="entry name" value="RHOD"/>
    <property type="match status" value="1"/>
</dbReference>
<keyword evidence="3" id="KW-1185">Reference proteome</keyword>
<gene>
    <name evidence="2" type="ORF">CLV43_104700</name>
</gene>
<dbReference type="InterPro" id="IPR036873">
    <property type="entry name" value="Rhodanese-like_dom_sf"/>
</dbReference>
<dbReference type="InterPro" id="IPR001763">
    <property type="entry name" value="Rhodanese-like_dom"/>
</dbReference>
<feature type="domain" description="Rhodanese" evidence="1">
    <location>
        <begin position="27"/>
        <end position="124"/>
    </location>
</feature>
<evidence type="ECO:0000313" key="3">
    <source>
        <dbReference type="Proteomes" id="UP000239494"/>
    </source>
</evidence>
<organism evidence="2 3">
    <name type="scientific">Umezawaea tangerina</name>
    <dbReference type="NCBI Taxonomy" id="84725"/>
    <lineage>
        <taxon>Bacteria</taxon>
        <taxon>Bacillati</taxon>
        <taxon>Actinomycetota</taxon>
        <taxon>Actinomycetes</taxon>
        <taxon>Pseudonocardiales</taxon>
        <taxon>Pseudonocardiaceae</taxon>
        <taxon>Umezawaea</taxon>
    </lineage>
</organism>
<dbReference type="Pfam" id="PF00581">
    <property type="entry name" value="Rhodanese"/>
    <property type="match status" value="1"/>
</dbReference>
<accession>A0A2T0TB14</accession>
<dbReference type="Gene3D" id="3.40.250.10">
    <property type="entry name" value="Rhodanese-like domain"/>
    <property type="match status" value="1"/>
</dbReference>
<dbReference type="Proteomes" id="UP000239494">
    <property type="component" value="Unassembled WGS sequence"/>
</dbReference>
<dbReference type="EMBL" id="PVTF01000004">
    <property type="protein sequence ID" value="PRY42863.1"/>
    <property type="molecule type" value="Genomic_DNA"/>
</dbReference>
<proteinExistence type="predicted"/>
<dbReference type="PROSITE" id="PS50206">
    <property type="entry name" value="RHODANESE_3"/>
    <property type="match status" value="1"/>
</dbReference>
<evidence type="ECO:0000313" key="2">
    <source>
        <dbReference type="EMBL" id="PRY42863.1"/>
    </source>
</evidence>
<dbReference type="AlphaFoldDB" id="A0A2T0TB14"/>
<sequence length="131" mass="14327">MTGIDKFLAEARTTLTRVTPQEVDALRGTDALIIDIRPHHNRLAEGEIPDSIPVERIVLEWRLDPEGTHRLPNFTADTTVVVLCNEGYSSSLAARDLQRIGLPKATDLIGGFRAWSTAGLPIREGGTQAIT</sequence>
<dbReference type="RefSeq" id="WP_106188211.1">
    <property type="nucleotide sequence ID" value="NZ_PVTF01000004.1"/>
</dbReference>
<name>A0A2T0TB14_9PSEU</name>
<comment type="caution">
    <text evidence="2">The sequence shown here is derived from an EMBL/GenBank/DDBJ whole genome shotgun (WGS) entry which is preliminary data.</text>
</comment>
<keyword evidence="2" id="KW-0808">Transferase</keyword>
<reference evidence="2 3" key="1">
    <citation type="submission" date="2018-03" db="EMBL/GenBank/DDBJ databases">
        <title>Genomic Encyclopedia of Archaeal and Bacterial Type Strains, Phase II (KMG-II): from individual species to whole genera.</title>
        <authorList>
            <person name="Goeker M."/>
        </authorList>
    </citation>
    <scope>NUCLEOTIDE SEQUENCE [LARGE SCALE GENOMIC DNA]</scope>
    <source>
        <strain evidence="2 3">DSM 44720</strain>
    </source>
</reference>
<dbReference type="GO" id="GO:0016740">
    <property type="term" value="F:transferase activity"/>
    <property type="evidence" value="ECO:0007669"/>
    <property type="project" value="UniProtKB-KW"/>
</dbReference>